<evidence type="ECO:0000256" key="2">
    <source>
        <dbReference type="SAM" id="Phobius"/>
    </source>
</evidence>
<keyword evidence="1" id="KW-0175">Coiled coil</keyword>
<feature type="coiled-coil region" evidence="1">
    <location>
        <begin position="23"/>
        <end position="50"/>
    </location>
</feature>
<evidence type="ECO:0000313" key="4">
    <source>
        <dbReference type="Proteomes" id="UP000680625"/>
    </source>
</evidence>
<name>A0ABX8CDE3_9CHLA</name>
<dbReference type="RefSeq" id="WP_213240889.1">
    <property type="nucleotide sequence ID" value="NZ_CP060791.1"/>
</dbReference>
<feature type="transmembrane region" description="Helical" evidence="2">
    <location>
        <begin position="119"/>
        <end position="150"/>
    </location>
</feature>
<evidence type="ECO:0000256" key="1">
    <source>
        <dbReference type="SAM" id="Coils"/>
    </source>
</evidence>
<reference evidence="3 4" key="1">
    <citation type="submission" date="2020-08" db="EMBL/GenBank/DDBJ databases">
        <title>Isolation and characterization of novel Chlamydia from Siamese crocodiles (Crocodylus siamensis).</title>
        <authorList>
            <person name="Sariya L."/>
        </authorList>
    </citation>
    <scope>NUCLEOTIDE SEQUENCE [LARGE SCALE GENOMIC DNA]</scope>
    <source>
        <strain evidence="3 4">No. 12</strain>
    </source>
</reference>
<evidence type="ECO:0000313" key="3">
    <source>
        <dbReference type="EMBL" id="QVE49033.1"/>
    </source>
</evidence>
<keyword evidence="2" id="KW-0472">Membrane</keyword>
<keyword evidence="2" id="KW-1133">Transmembrane helix</keyword>
<sequence length="202" mass="21266">MATTSVSSPSQTQTQEGSLDRVLLSFNGKINELQRKVESLEGKVNQIDRVSSLALTTGDNVAADLTHLRDEVIELKGCLATVTELLIQSGSSGTPGATPRSEGTSYVVGRTPPSLCSKLTALALTILALISITMLIICIVAVCGGFPLFISLLNMYTVGACISLPIISCAAVSMMILCSLSIGSLLRSRPAIYMINNSQIES</sequence>
<keyword evidence="4" id="KW-1185">Reference proteome</keyword>
<organism evidence="3 4">
    <name type="scientific">Chlamydia crocodili</name>
    <dbReference type="NCBI Taxonomy" id="2766982"/>
    <lineage>
        <taxon>Bacteria</taxon>
        <taxon>Pseudomonadati</taxon>
        <taxon>Chlamydiota</taxon>
        <taxon>Chlamydiia</taxon>
        <taxon>Chlamydiales</taxon>
        <taxon>Chlamydiaceae</taxon>
        <taxon>Chlamydia/Chlamydophila group</taxon>
        <taxon>Chlamydia</taxon>
    </lineage>
</organism>
<dbReference type="NCBIfam" id="NF033935">
    <property type="entry name" value="inclusion_IncB"/>
    <property type="match status" value="1"/>
</dbReference>
<dbReference type="EMBL" id="CP060791">
    <property type="protein sequence ID" value="QVE49033.1"/>
    <property type="molecule type" value="Genomic_DNA"/>
</dbReference>
<protein>
    <submittedName>
        <fullName evidence="3">Inclusion membrane protein IncB</fullName>
    </submittedName>
</protein>
<dbReference type="Proteomes" id="UP000680625">
    <property type="component" value="Chromosome"/>
</dbReference>
<dbReference type="GeneID" id="301704950"/>
<proteinExistence type="predicted"/>
<keyword evidence="2" id="KW-0812">Transmembrane</keyword>
<feature type="transmembrane region" description="Helical" evidence="2">
    <location>
        <begin position="162"/>
        <end position="186"/>
    </location>
</feature>
<accession>A0ABX8CDE3</accession>
<gene>
    <name evidence="3" type="primary">incB</name>
    <name evidence="3" type="ORF">H9Q19_04945</name>
</gene>